<feature type="transmembrane region" description="Helical" evidence="1">
    <location>
        <begin position="6"/>
        <end position="24"/>
    </location>
</feature>
<dbReference type="AlphaFoldDB" id="A0AAW3FHH8"/>
<evidence type="ECO:0000313" key="2">
    <source>
        <dbReference type="EMBL" id="KGF28452.1"/>
    </source>
</evidence>
<evidence type="ECO:0000313" key="3">
    <source>
        <dbReference type="Proteomes" id="UP000029533"/>
    </source>
</evidence>
<keyword evidence="1" id="KW-1133">Transmembrane helix</keyword>
<feature type="transmembrane region" description="Helical" evidence="1">
    <location>
        <begin position="61"/>
        <end position="77"/>
    </location>
</feature>
<keyword evidence="1" id="KW-0812">Transmembrane</keyword>
<dbReference type="RefSeq" id="WP_156098249.1">
    <property type="nucleotide sequence ID" value="NZ_JRNJ01000039.1"/>
</dbReference>
<name>A0AAW3FHH8_9BACT</name>
<comment type="caution">
    <text evidence="2">The sequence shown here is derived from an EMBL/GenBank/DDBJ whole genome shotgun (WGS) entry which is preliminary data.</text>
</comment>
<feature type="transmembrane region" description="Helical" evidence="1">
    <location>
        <begin position="36"/>
        <end position="55"/>
    </location>
</feature>
<reference evidence="2 3" key="1">
    <citation type="submission" date="2014-07" db="EMBL/GenBank/DDBJ databases">
        <authorList>
            <person name="McCorrison J."/>
            <person name="Sanka R."/>
            <person name="Torralba M."/>
            <person name="Gillis M."/>
            <person name="Haft D.H."/>
            <person name="Methe B."/>
            <person name="Sutton G."/>
            <person name="Nelson K.E."/>
        </authorList>
    </citation>
    <scope>NUCLEOTIDE SEQUENCE [LARGE SCALE GENOMIC DNA]</scope>
    <source>
        <strain evidence="2 3">DNF00424</strain>
    </source>
</reference>
<protein>
    <submittedName>
        <fullName evidence="2">Uncharacterized protein</fullName>
    </submittedName>
</protein>
<evidence type="ECO:0000256" key="1">
    <source>
        <dbReference type="SAM" id="Phobius"/>
    </source>
</evidence>
<accession>A0AAW3FHH8</accession>
<keyword evidence="1" id="KW-0472">Membrane</keyword>
<gene>
    <name evidence="2" type="ORF">HMPREF2132_04255</name>
</gene>
<dbReference type="Proteomes" id="UP000029533">
    <property type="component" value="Unassembled WGS sequence"/>
</dbReference>
<dbReference type="EMBL" id="JRNJ01000039">
    <property type="protein sequence ID" value="KGF28452.1"/>
    <property type="molecule type" value="Genomic_DNA"/>
</dbReference>
<proteinExistence type="predicted"/>
<feature type="transmembrane region" description="Helical" evidence="1">
    <location>
        <begin position="89"/>
        <end position="108"/>
    </location>
</feature>
<sequence length="112" mass="12576">MANNVYIWDSLSLVAGAIIVYRIAKKGRRSITPLRLFYLCIGCLMVILAVIAMIVGKYDNICAILLGIVFFIFTYRDKNKPSPGFTIDYSWHLSGYEAGIIAIAYGLLRSFE</sequence>
<organism evidence="2 3">
    <name type="scientific">Prevotella histicola JCM 15637 = DNF00424</name>
    <dbReference type="NCBI Taxonomy" id="1236504"/>
    <lineage>
        <taxon>Bacteria</taxon>
        <taxon>Pseudomonadati</taxon>
        <taxon>Bacteroidota</taxon>
        <taxon>Bacteroidia</taxon>
        <taxon>Bacteroidales</taxon>
        <taxon>Prevotellaceae</taxon>
        <taxon>Prevotella</taxon>
    </lineage>
</organism>